<evidence type="ECO:0000256" key="3">
    <source>
        <dbReference type="ARBA" id="ARBA00023118"/>
    </source>
</evidence>
<dbReference type="RefSeq" id="WP_050739675.1">
    <property type="nucleotide sequence ID" value="NZ_LGYO01000015.1"/>
</dbReference>
<dbReference type="GO" id="GO:0016788">
    <property type="term" value="F:hydrolase activity, acting on ester bonds"/>
    <property type="evidence" value="ECO:0007669"/>
    <property type="project" value="InterPro"/>
</dbReference>
<dbReference type="EMBL" id="LGYO01000015">
    <property type="protein sequence ID" value="KNZ42384.1"/>
    <property type="molecule type" value="Genomic_DNA"/>
</dbReference>
<comment type="caution">
    <text evidence="5">The sequence shown here is derived from an EMBL/GenBank/DDBJ whole genome shotgun (WGS) entry which is preliminary data.</text>
</comment>
<evidence type="ECO:0000313" key="6">
    <source>
        <dbReference type="Proteomes" id="UP000036873"/>
    </source>
</evidence>
<evidence type="ECO:0000256" key="1">
    <source>
        <dbReference type="ARBA" id="ARBA00005937"/>
    </source>
</evidence>
<name>A0A0L6U1K6_9FIRM</name>
<gene>
    <name evidence="5" type="ORF">AKG39_07050</name>
</gene>
<dbReference type="AlphaFoldDB" id="A0A0L6U1K6"/>
<evidence type="ECO:0000313" key="5">
    <source>
        <dbReference type="EMBL" id="KNZ42384.1"/>
    </source>
</evidence>
<dbReference type="GO" id="GO:0051607">
    <property type="term" value="P:defense response to virus"/>
    <property type="evidence" value="ECO:0007669"/>
    <property type="project" value="UniProtKB-KW"/>
</dbReference>
<sequence length="230" mass="26726">MKIYSYSIKVYVLQNIHHTMLMQKICELIDFSFTSDQNWLKWHESNQVKNYTFSGLIPLEQSKIYGEGKIYSFTLRTVNEELGRLFMTNLQNSYSPFLKVLTIKPTILPLVHLSKIYTITPCVLKSDQGYWRTNMHLAKFEQRLTENLIKKFNIITNTKMEEDFQFFSLIKFDNHKPIATQYKNIKLLGDKITLMVEPNPSAQKLAYTALGCGLLEAGSRGFGFCGYKFA</sequence>
<dbReference type="Pfam" id="PF01881">
    <property type="entry name" value="Cas_Cas6_C"/>
    <property type="match status" value="1"/>
</dbReference>
<dbReference type="PANTHER" id="PTHR36984:SF1">
    <property type="entry name" value="CRISPR-ASSOCIATED ENDORIBONUCLEASE CAS6 1"/>
    <property type="match status" value="1"/>
</dbReference>
<dbReference type="STRING" id="52689.AKG39_07050"/>
<feature type="domain" description="CRISPR associated protein Cas6 C-terminal" evidence="4">
    <location>
        <begin position="116"/>
        <end position="225"/>
    </location>
</feature>
<keyword evidence="2" id="KW-0694">RNA-binding</keyword>
<keyword evidence="3" id="KW-0051">Antiviral defense</keyword>
<evidence type="ECO:0000256" key="2">
    <source>
        <dbReference type="ARBA" id="ARBA00022884"/>
    </source>
</evidence>
<dbReference type="Gene3D" id="3.30.70.1900">
    <property type="match status" value="1"/>
</dbReference>
<reference evidence="6" key="1">
    <citation type="submission" date="2015-07" db="EMBL/GenBank/DDBJ databases">
        <title>Draft genome sequence of Acetobacterium bakii DSM 8293, a potential psychrophilic chemical producer through syngas fermentation.</title>
        <authorList>
            <person name="Song Y."/>
            <person name="Hwang S."/>
            <person name="Cho B.-K."/>
        </authorList>
    </citation>
    <scope>NUCLEOTIDE SEQUENCE [LARGE SCALE GENOMIC DNA]</scope>
    <source>
        <strain evidence="6">DSM 8239</strain>
    </source>
</reference>
<dbReference type="Proteomes" id="UP000036873">
    <property type="component" value="Unassembled WGS sequence"/>
</dbReference>
<organism evidence="5 6">
    <name type="scientific">Acetobacterium bakii</name>
    <dbReference type="NCBI Taxonomy" id="52689"/>
    <lineage>
        <taxon>Bacteria</taxon>
        <taxon>Bacillati</taxon>
        <taxon>Bacillota</taxon>
        <taxon>Clostridia</taxon>
        <taxon>Eubacteriales</taxon>
        <taxon>Eubacteriaceae</taxon>
        <taxon>Acetobacterium</taxon>
    </lineage>
</organism>
<dbReference type="GO" id="GO:0003723">
    <property type="term" value="F:RNA binding"/>
    <property type="evidence" value="ECO:0007669"/>
    <property type="project" value="UniProtKB-KW"/>
</dbReference>
<keyword evidence="6" id="KW-1185">Reference proteome</keyword>
<dbReference type="PANTHER" id="PTHR36984">
    <property type="entry name" value="CRISPR-ASSOCIATED ENDORIBONUCLEASE CAS6 1"/>
    <property type="match status" value="1"/>
</dbReference>
<proteinExistence type="inferred from homology"/>
<dbReference type="InterPro" id="IPR049435">
    <property type="entry name" value="Cas_Cas6_C"/>
</dbReference>
<dbReference type="NCBIfam" id="TIGR01877">
    <property type="entry name" value="cas_cas6"/>
    <property type="match status" value="1"/>
</dbReference>
<dbReference type="InterPro" id="IPR010156">
    <property type="entry name" value="CRISPR-assoc_prot_Cas6"/>
</dbReference>
<evidence type="ECO:0000259" key="4">
    <source>
        <dbReference type="Pfam" id="PF01881"/>
    </source>
</evidence>
<accession>A0A0L6U1K6</accession>
<comment type="similarity">
    <text evidence="1">Belongs to the CRISPR-associated protein Cas6/Cse3/CasE family.</text>
</comment>
<protein>
    <recommendedName>
        <fullName evidence="4">CRISPR associated protein Cas6 C-terminal domain-containing protein</fullName>
    </recommendedName>
</protein>